<proteinExistence type="predicted"/>
<evidence type="ECO:0000313" key="1">
    <source>
        <dbReference type="EMBL" id="MDA2809087.1"/>
    </source>
</evidence>
<gene>
    <name evidence="1" type="ORF">O4J56_00390</name>
</gene>
<sequence length="219" mass="23102">MVGNTLCAAPACDRRAPRPEAGPRLCARCRDHIAADLRRLPSLYAESEHALAPAPWMLTERVSGGRPGGRAVDEALLAARSDMMAVLASWAGLVADRTPAVRRPPREAGALVRFLLRHLSVLLESGLGADLAAEVAAVGERMRGALAGPGALRRVLGPCVHPGCDAQVSVAGADGERVRPADVRCANGHAWPPHEWLSLAVRLNRADVSHAPKTPGKND</sequence>
<accession>A0ABT4TWL2</accession>
<organism evidence="1 2">
    <name type="scientific">Nocardiopsis endophytica</name>
    <dbReference type="NCBI Taxonomy" id="3018445"/>
    <lineage>
        <taxon>Bacteria</taxon>
        <taxon>Bacillati</taxon>
        <taxon>Actinomycetota</taxon>
        <taxon>Actinomycetes</taxon>
        <taxon>Streptosporangiales</taxon>
        <taxon>Nocardiopsidaceae</taxon>
        <taxon>Nocardiopsis</taxon>
    </lineage>
</organism>
<protein>
    <submittedName>
        <fullName evidence="1">Uncharacterized protein</fullName>
    </submittedName>
</protein>
<dbReference type="RefSeq" id="WP_270682994.1">
    <property type="nucleotide sequence ID" value="NZ_JAQFWQ010000001.1"/>
</dbReference>
<evidence type="ECO:0000313" key="2">
    <source>
        <dbReference type="Proteomes" id="UP001527866"/>
    </source>
</evidence>
<reference evidence="1 2" key="1">
    <citation type="submission" date="2023-01" db="EMBL/GenBank/DDBJ databases">
        <title>Draft genome sequence of Nocardiopsis sp. RSe5-2 isolated from halophytes.</title>
        <authorList>
            <person name="Duangmal K."/>
            <person name="Chantavorakit T."/>
        </authorList>
    </citation>
    <scope>NUCLEOTIDE SEQUENCE [LARGE SCALE GENOMIC DNA]</scope>
    <source>
        <strain evidence="1 2">RSe5-2</strain>
    </source>
</reference>
<dbReference type="EMBL" id="JAQFWQ010000001">
    <property type="protein sequence ID" value="MDA2809087.1"/>
    <property type="molecule type" value="Genomic_DNA"/>
</dbReference>
<comment type="caution">
    <text evidence="1">The sequence shown here is derived from an EMBL/GenBank/DDBJ whole genome shotgun (WGS) entry which is preliminary data.</text>
</comment>
<keyword evidence="2" id="KW-1185">Reference proteome</keyword>
<name>A0ABT4TWL2_9ACTN</name>
<dbReference type="Proteomes" id="UP001527866">
    <property type="component" value="Unassembled WGS sequence"/>
</dbReference>